<keyword evidence="2" id="KW-0813">Transport</keyword>
<feature type="transmembrane region" description="Helical" evidence="7">
    <location>
        <begin position="140"/>
        <end position="161"/>
    </location>
</feature>
<feature type="transmembrane region" description="Helical" evidence="7">
    <location>
        <begin position="505"/>
        <end position="525"/>
    </location>
</feature>
<gene>
    <name evidence="9" type="ORF">AKG39_09585</name>
</gene>
<keyword evidence="3" id="KW-1003">Cell membrane</keyword>
<feature type="transmembrane region" description="Helical" evidence="7">
    <location>
        <begin position="12"/>
        <end position="32"/>
    </location>
</feature>
<evidence type="ECO:0000256" key="6">
    <source>
        <dbReference type="ARBA" id="ARBA00023136"/>
    </source>
</evidence>
<feature type="transmembrane region" description="Helical" evidence="7">
    <location>
        <begin position="201"/>
        <end position="223"/>
    </location>
</feature>
<evidence type="ECO:0000256" key="4">
    <source>
        <dbReference type="ARBA" id="ARBA00022692"/>
    </source>
</evidence>
<name>A0A0L6U034_9FIRM</name>
<feature type="transmembrane region" description="Helical" evidence="7">
    <location>
        <begin position="235"/>
        <end position="268"/>
    </location>
</feature>
<sequence length="532" mass="57608">MEESIEKTKGKWNILLVISMATFVMVIDTTAMNVSIANIVQDLNTTVSTVKGVMSLYTLVMASCMLLGAKLSDVIGKKHAFKYGLLIYTVGTLIAAFSVNVAMLAIGWSVIEGMAAALMMPAVLSILISNYEGRDRAKAMSIYTTVAAVALAAGPIIGGAVTTYLSWRFIFAGEAIIAITAFVFSGVIPKDCIIKENRPKIDFVGFLFSASGLFLIILGLLTAQTYGWFYAKQPLVIGGVTLSLFGLSISFLMIVLGIAFLFILLIWLKKRIEKDKPVLFHPKIFSNRVFSPAISVYLFVQMTFAGIMFCMPVFMLNALGYDALETGLSLMPLSIALLIASLFITRLVYHFSPKIMLVIGLISMLIGITLMRAQFWGDFIDISGSSFRFAFLFIGLGVGTAFSVAYNLALSNVNKEWKNEGSGLLLTFQNLGASSSIAILGTVMFASVFSNIAQGILDSGVLNTTDMTKNQIEELLIQNFETFKGVASPELQSIATNAMSMSMDLVGIVLSVIVSIGLILAVFLVPNVKLKE</sequence>
<evidence type="ECO:0000259" key="8">
    <source>
        <dbReference type="PROSITE" id="PS50850"/>
    </source>
</evidence>
<evidence type="ECO:0000256" key="3">
    <source>
        <dbReference type="ARBA" id="ARBA00022475"/>
    </source>
</evidence>
<feature type="transmembrane region" description="Helical" evidence="7">
    <location>
        <begin position="289"/>
        <end position="315"/>
    </location>
</feature>
<dbReference type="Pfam" id="PF07690">
    <property type="entry name" value="MFS_1"/>
    <property type="match status" value="2"/>
</dbReference>
<dbReference type="EMBL" id="LGYO01000022">
    <property type="protein sequence ID" value="KNZ41859.1"/>
    <property type="molecule type" value="Genomic_DNA"/>
</dbReference>
<dbReference type="InterPro" id="IPR020846">
    <property type="entry name" value="MFS_dom"/>
</dbReference>
<dbReference type="InterPro" id="IPR036259">
    <property type="entry name" value="MFS_trans_sf"/>
</dbReference>
<evidence type="ECO:0000313" key="9">
    <source>
        <dbReference type="EMBL" id="KNZ41859.1"/>
    </source>
</evidence>
<dbReference type="RefSeq" id="WP_050740168.1">
    <property type="nucleotide sequence ID" value="NZ_LGYO01000022.1"/>
</dbReference>
<feature type="transmembrane region" description="Helical" evidence="7">
    <location>
        <begin position="52"/>
        <end position="69"/>
    </location>
</feature>
<dbReference type="Proteomes" id="UP000036873">
    <property type="component" value="Unassembled WGS sequence"/>
</dbReference>
<comment type="caution">
    <text evidence="9">The sequence shown here is derived from an EMBL/GenBank/DDBJ whole genome shotgun (WGS) entry which is preliminary data.</text>
</comment>
<dbReference type="AlphaFoldDB" id="A0A0L6U034"/>
<feature type="transmembrane region" description="Helical" evidence="7">
    <location>
        <begin position="327"/>
        <end position="348"/>
    </location>
</feature>
<dbReference type="CDD" id="cd17321">
    <property type="entry name" value="MFS_MMR_MDR_like"/>
    <property type="match status" value="1"/>
</dbReference>
<proteinExistence type="predicted"/>
<keyword evidence="6 7" id="KW-0472">Membrane</keyword>
<feature type="transmembrane region" description="Helical" evidence="7">
    <location>
        <begin position="105"/>
        <end position="128"/>
    </location>
</feature>
<dbReference type="PRINTS" id="PR01036">
    <property type="entry name" value="TCRTETB"/>
</dbReference>
<dbReference type="InterPro" id="IPR011701">
    <property type="entry name" value="MFS"/>
</dbReference>
<accession>A0A0L6U034</accession>
<organism evidence="9 10">
    <name type="scientific">Acetobacterium bakii</name>
    <dbReference type="NCBI Taxonomy" id="52689"/>
    <lineage>
        <taxon>Bacteria</taxon>
        <taxon>Bacillati</taxon>
        <taxon>Bacillota</taxon>
        <taxon>Clostridia</taxon>
        <taxon>Eubacteriales</taxon>
        <taxon>Eubacteriaceae</taxon>
        <taxon>Acetobacterium</taxon>
    </lineage>
</organism>
<dbReference type="PROSITE" id="PS50850">
    <property type="entry name" value="MFS"/>
    <property type="match status" value="1"/>
</dbReference>
<evidence type="ECO:0000313" key="10">
    <source>
        <dbReference type="Proteomes" id="UP000036873"/>
    </source>
</evidence>
<dbReference type="Gene3D" id="1.20.1720.10">
    <property type="entry name" value="Multidrug resistance protein D"/>
    <property type="match status" value="2"/>
</dbReference>
<comment type="subcellular location">
    <subcellularLocation>
        <location evidence="1">Cell membrane</location>
        <topology evidence="1">Multi-pass membrane protein</topology>
    </subcellularLocation>
</comment>
<dbReference type="GO" id="GO:0022857">
    <property type="term" value="F:transmembrane transporter activity"/>
    <property type="evidence" value="ECO:0007669"/>
    <property type="project" value="InterPro"/>
</dbReference>
<feature type="domain" description="Major facilitator superfamily (MFS) profile" evidence="8">
    <location>
        <begin position="14"/>
        <end position="529"/>
    </location>
</feature>
<evidence type="ECO:0000256" key="1">
    <source>
        <dbReference type="ARBA" id="ARBA00004651"/>
    </source>
</evidence>
<dbReference type="STRING" id="52689.AKG39_09585"/>
<protein>
    <recommendedName>
        <fullName evidence="8">Major facilitator superfamily (MFS) profile domain-containing protein</fullName>
    </recommendedName>
</protein>
<keyword evidence="10" id="KW-1185">Reference proteome</keyword>
<dbReference type="PANTHER" id="PTHR42718">
    <property type="entry name" value="MAJOR FACILITATOR SUPERFAMILY MULTIDRUG TRANSPORTER MFSC"/>
    <property type="match status" value="1"/>
</dbReference>
<evidence type="ECO:0000256" key="5">
    <source>
        <dbReference type="ARBA" id="ARBA00022989"/>
    </source>
</evidence>
<keyword evidence="5 7" id="KW-1133">Transmembrane helix</keyword>
<feature type="transmembrane region" description="Helical" evidence="7">
    <location>
        <begin position="431"/>
        <end position="453"/>
    </location>
</feature>
<keyword evidence="4 7" id="KW-0812">Transmembrane</keyword>
<feature type="transmembrane region" description="Helical" evidence="7">
    <location>
        <begin position="81"/>
        <end position="99"/>
    </location>
</feature>
<dbReference type="PANTHER" id="PTHR42718:SF46">
    <property type="entry name" value="BLR6921 PROTEIN"/>
    <property type="match status" value="1"/>
</dbReference>
<dbReference type="GO" id="GO:0005886">
    <property type="term" value="C:plasma membrane"/>
    <property type="evidence" value="ECO:0007669"/>
    <property type="project" value="UniProtKB-SubCell"/>
</dbReference>
<reference evidence="10" key="1">
    <citation type="submission" date="2015-07" db="EMBL/GenBank/DDBJ databases">
        <title>Draft genome sequence of Acetobacterium bakii DSM 8293, a potential psychrophilic chemical producer through syngas fermentation.</title>
        <authorList>
            <person name="Song Y."/>
            <person name="Hwang S."/>
            <person name="Cho B.-K."/>
        </authorList>
    </citation>
    <scope>NUCLEOTIDE SEQUENCE [LARGE SCALE GENOMIC DNA]</scope>
    <source>
        <strain evidence="10">DSM 8239</strain>
    </source>
</reference>
<evidence type="ECO:0000256" key="7">
    <source>
        <dbReference type="SAM" id="Phobius"/>
    </source>
</evidence>
<evidence type="ECO:0000256" key="2">
    <source>
        <dbReference type="ARBA" id="ARBA00022448"/>
    </source>
</evidence>
<feature type="transmembrane region" description="Helical" evidence="7">
    <location>
        <begin position="167"/>
        <end position="189"/>
    </location>
</feature>
<dbReference type="SUPFAM" id="SSF103473">
    <property type="entry name" value="MFS general substrate transporter"/>
    <property type="match status" value="2"/>
</dbReference>
<feature type="transmembrane region" description="Helical" evidence="7">
    <location>
        <begin position="355"/>
        <end position="375"/>
    </location>
</feature>
<feature type="transmembrane region" description="Helical" evidence="7">
    <location>
        <begin position="387"/>
        <end position="410"/>
    </location>
</feature>